<evidence type="ECO:0000256" key="3">
    <source>
        <dbReference type="ARBA" id="ARBA00023125"/>
    </source>
</evidence>
<proteinExistence type="inferred from homology"/>
<dbReference type="CDD" id="cd05466">
    <property type="entry name" value="PBP2_LTTR_substrate"/>
    <property type="match status" value="1"/>
</dbReference>
<dbReference type="InterPro" id="IPR000847">
    <property type="entry name" value="LysR_HTH_N"/>
</dbReference>
<gene>
    <name evidence="6" type="ORF">GLS_c16320</name>
</gene>
<evidence type="ECO:0000256" key="1">
    <source>
        <dbReference type="ARBA" id="ARBA00009437"/>
    </source>
</evidence>
<feature type="domain" description="HTH lysR-type" evidence="5">
    <location>
        <begin position="7"/>
        <end position="64"/>
    </location>
</feature>
<dbReference type="InterPro" id="IPR058163">
    <property type="entry name" value="LysR-type_TF_proteobact-type"/>
</dbReference>
<dbReference type="AlphaFoldDB" id="A0A067Z386"/>
<evidence type="ECO:0000313" key="6">
    <source>
        <dbReference type="EMBL" id="AHK71511.1"/>
    </source>
</evidence>
<evidence type="ECO:0000313" key="7">
    <source>
        <dbReference type="Proteomes" id="UP000031656"/>
    </source>
</evidence>
<dbReference type="GO" id="GO:0003677">
    <property type="term" value="F:DNA binding"/>
    <property type="evidence" value="ECO:0007669"/>
    <property type="project" value="UniProtKB-KW"/>
</dbReference>
<reference evidence="6 7" key="1">
    <citation type="journal article" date="2015" name="Appl. Microbiol. Biotechnol.">
        <title>The consequence of an additional NADH dehydrogenase paralog on the growth of Gluconobacter oxydans DSM3504.</title>
        <authorList>
            <person name="Kostner D."/>
            <person name="Luchterhand B."/>
            <person name="Junker A."/>
            <person name="Volland S."/>
            <person name="Daniel R."/>
            <person name="Buchs J."/>
            <person name="Liebl W."/>
            <person name="Ehrenreich A."/>
        </authorList>
    </citation>
    <scope>NUCLEOTIDE SEQUENCE [LARGE SCALE GENOMIC DNA]</scope>
    <source>
        <strain evidence="6">DSM 3504</strain>
    </source>
</reference>
<dbReference type="KEGG" id="goy:GLS_c16320"/>
<sequence>MQPHRIPSLNWLRVFDAAARHQSFASAGRELNMSAAAVSQQILALETYLKKPLFLRSANKVRLTLEGNEFLPTIQVSLRAIEAKSASLFPRRDVERVSLVASQLMAMSWLPRRLTAFEKKHPSVRVDLITEDSQRNGEPDLAIRFDYVMTTREHPGWLMGISHVVVGQPQDVERITTAEAVMDYKLLDVRSHAVGWNTLLSRYPGISDTSALTVESVDTTPLALMMVKEGSALALVPWPAAQNLVEALGLTVCNTLPAIPGLGNYYIEQFSGHGVRPVIRSLFNELRRSSQKV</sequence>
<dbReference type="SUPFAM" id="SSF46785">
    <property type="entry name" value="Winged helix' DNA-binding domain"/>
    <property type="match status" value="1"/>
</dbReference>
<protein>
    <submittedName>
        <fullName evidence="6">Transcriptional regulator, LysR family</fullName>
    </submittedName>
</protein>
<dbReference type="SUPFAM" id="SSF53850">
    <property type="entry name" value="Periplasmic binding protein-like II"/>
    <property type="match status" value="1"/>
</dbReference>
<evidence type="ECO:0000256" key="2">
    <source>
        <dbReference type="ARBA" id="ARBA00023015"/>
    </source>
</evidence>
<dbReference type="RefSeq" id="WP_041111856.1">
    <property type="nucleotide sequence ID" value="NZ_CP004373.1"/>
</dbReference>
<dbReference type="PROSITE" id="PS50931">
    <property type="entry name" value="HTH_LYSR"/>
    <property type="match status" value="1"/>
</dbReference>
<dbReference type="EMBL" id="CP004373">
    <property type="protein sequence ID" value="AHK71511.1"/>
    <property type="molecule type" value="Genomic_DNA"/>
</dbReference>
<dbReference type="Gene3D" id="3.40.190.10">
    <property type="entry name" value="Periplasmic binding protein-like II"/>
    <property type="match status" value="2"/>
</dbReference>
<dbReference type="InterPro" id="IPR036390">
    <property type="entry name" value="WH_DNA-bd_sf"/>
</dbReference>
<dbReference type="GO" id="GO:0003700">
    <property type="term" value="F:DNA-binding transcription factor activity"/>
    <property type="evidence" value="ECO:0007669"/>
    <property type="project" value="InterPro"/>
</dbReference>
<keyword evidence="4" id="KW-0804">Transcription</keyword>
<evidence type="ECO:0000259" key="5">
    <source>
        <dbReference type="PROSITE" id="PS50931"/>
    </source>
</evidence>
<evidence type="ECO:0000256" key="4">
    <source>
        <dbReference type="ARBA" id="ARBA00023163"/>
    </source>
</evidence>
<dbReference type="Gene3D" id="1.10.10.10">
    <property type="entry name" value="Winged helix-like DNA-binding domain superfamily/Winged helix DNA-binding domain"/>
    <property type="match status" value="1"/>
</dbReference>
<dbReference type="PANTHER" id="PTHR30537">
    <property type="entry name" value="HTH-TYPE TRANSCRIPTIONAL REGULATOR"/>
    <property type="match status" value="1"/>
</dbReference>
<keyword evidence="3" id="KW-0238">DNA-binding</keyword>
<organism evidence="6 7">
    <name type="scientific">Gluconobacter oxydans DSM 3504</name>
    <dbReference type="NCBI Taxonomy" id="1288313"/>
    <lineage>
        <taxon>Bacteria</taxon>
        <taxon>Pseudomonadati</taxon>
        <taxon>Pseudomonadota</taxon>
        <taxon>Alphaproteobacteria</taxon>
        <taxon>Acetobacterales</taxon>
        <taxon>Acetobacteraceae</taxon>
        <taxon>Gluconobacter</taxon>
    </lineage>
</organism>
<dbReference type="InterPro" id="IPR036388">
    <property type="entry name" value="WH-like_DNA-bd_sf"/>
</dbReference>
<dbReference type="Pfam" id="PF00126">
    <property type="entry name" value="HTH_1"/>
    <property type="match status" value="1"/>
</dbReference>
<name>A0A067Z386_GLUOY</name>
<comment type="similarity">
    <text evidence="1">Belongs to the LysR transcriptional regulatory family.</text>
</comment>
<keyword evidence="2" id="KW-0805">Transcription regulation</keyword>
<accession>A0A067Z386</accession>
<dbReference type="GeneID" id="56905852"/>
<dbReference type="Proteomes" id="UP000031656">
    <property type="component" value="Chromosome"/>
</dbReference>
<dbReference type="HOGENOM" id="CLU_039613_37_1_5"/>
<dbReference type="Pfam" id="PF03466">
    <property type="entry name" value="LysR_substrate"/>
    <property type="match status" value="1"/>
</dbReference>
<dbReference type="PANTHER" id="PTHR30537:SF5">
    <property type="entry name" value="HTH-TYPE TRANSCRIPTIONAL ACTIVATOR TTDR-RELATED"/>
    <property type="match status" value="1"/>
</dbReference>
<dbReference type="InterPro" id="IPR005119">
    <property type="entry name" value="LysR_subst-bd"/>
</dbReference>